<proteinExistence type="predicted"/>
<protein>
    <submittedName>
        <fullName evidence="2">Uncharacterized protein</fullName>
    </submittedName>
</protein>
<gene>
    <name evidence="2" type="ORF">ENM78_00735</name>
</gene>
<sequence>MLDYATLKIALGGKELYKSIEEARSKIVVVTPWLSEDLAELLLKKHMEGVDVRVLTSSDCSVEEHRRALEKLISIRKQVVSRGSRVLRALGLTMLFAGVLLTLAPILVGSLPAFANDLLGLLHIGLKAPIASSLVPDILIPASLALLGTLVYGAGLARVGLHSSSRLGDERLRVYSPLPLVNLRVFIIDETAFVGSPSLGIKKLGGKTIESIMIVRNSEFRKKLAEALESLESSFSLKRVPNEILGLELKKPCGHQRLTA</sequence>
<dbReference type="AlphaFoldDB" id="A0A7J3ZIK6"/>
<feature type="transmembrane region" description="Helical" evidence="1">
    <location>
        <begin position="86"/>
        <end position="108"/>
    </location>
</feature>
<dbReference type="SUPFAM" id="SSF56024">
    <property type="entry name" value="Phospholipase D/nuclease"/>
    <property type="match status" value="1"/>
</dbReference>
<reference evidence="2" key="1">
    <citation type="journal article" date="2020" name="mSystems">
        <title>Genome- and Community-Level Interaction Insights into Carbon Utilization and Element Cycling Functions of Hydrothermarchaeota in Hydrothermal Sediment.</title>
        <authorList>
            <person name="Zhou Z."/>
            <person name="Liu Y."/>
            <person name="Xu W."/>
            <person name="Pan J."/>
            <person name="Luo Z.H."/>
            <person name="Li M."/>
        </authorList>
    </citation>
    <scope>NUCLEOTIDE SEQUENCE [LARGE SCALE GENOMIC DNA]</scope>
    <source>
        <strain evidence="2">SpSt-1116</strain>
    </source>
</reference>
<evidence type="ECO:0000256" key="1">
    <source>
        <dbReference type="SAM" id="Phobius"/>
    </source>
</evidence>
<comment type="caution">
    <text evidence="2">The sequence shown here is derived from an EMBL/GenBank/DDBJ whole genome shotgun (WGS) entry which is preliminary data.</text>
</comment>
<keyword evidence="1" id="KW-1133">Transmembrane helix</keyword>
<name>A0A7J3ZIK6_9CREN</name>
<dbReference type="CDD" id="cd00138">
    <property type="entry name" value="PLDc_SF"/>
    <property type="match status" value="1"/>
</dbReference>
<organism evidence="2">
    <name type="scientific">Fervidicoccus fontis</name>
    <dbReference type="NCBI Taxonomy" id="683846"/>
    <lineage>
        <taxon>Archaea</taxon>
        <taxon>Thermoproteota</taxon>
        <taxon>Thermoprotei</taxon>
        <taxon>Fervidicoccales</taxon>
        <taxon>Fervidicoccaceae</taxon>
        <taxon>Fervidicoccus</taxon>
    </lineage>
</organism>
<evidence type="ECO:0000313" key="2">
    <source>
        <dbReference type="EMBL" id="HHQ79981.1"/>
    </source>
</evidence>
<keyword evidence="1" id="KW-0812">Transmembrane</keyword>
<dbReference type="Gene3D" id="3.30.870.10">
    <property type="entry name" value="Endonuclease Chain A"/>
    <property type="match status" value="1"/>
</dbReference>
<dbReference type="EMBL" id="DRZC01000012">
    <property type="protein sequence ID" value="HHQ79981.1"/>
    <property type="molecule type" value="Genomic_DNA"/>
</dbReference>
<feature type="transmembrane region" description="Helical" evidence="1">
    <location>
        <begin position="138"/>
        <end position="161"/>
    </location>
</feature>
<keyword evidence="1" id="KW-0472">Membrane</keyword>
<accession>A0A7J3ZIK6</accession>